<comment type="caution">
    <text evidence="2">The sequence shown here is derived from an EMBL/GenBank/DDBJ whole genome shotgun (WGS) entry which is preliminary data.</text>
</comment>
<gene>
    <name evidence="2" type="ORF">VNO78_28156</name>
</gene>
<keyword evidence="3" id="KW-1185">Reference proteome</keyword>
<dbReference type="AlphaFoldDB" id="A0AAN9XD05"/>
<evidence type="ECO:0000256" key="1">
    <source>
        <dbReference type="SAM" id="SignalP"/>
    </source>
</evidence>
<evidence type="ECO:0000313" key="3">
    <source>
        <dbReference type="Proteomes" id="UP001386955"/>
    </source>
</evidence>
<feature type="chain" id="PRO_5042891898" description="Secreted protein" evidence="1">
    <location>
        <begin position="20"/>
        <end position="66"/>
    </location>
</feature>
<sequence length="66" mass="7277">MKMVHVSTLLLWSVKGQWSLNTKPQNKNQSLVITNICHLIPFSHVGNTHGIHFQGTSNSSQCGTSC</sequence>
<proteinExistence type="predicted"/>
<keyword evidence="1" id="KW-0732">Signal</keyword>
<dbReference type="EMBL" id="JAYMYS010000007">
    <property type="protein sequence ID" value="KAK7387389.1"/>
    <property type="molecule type" value="Genomic_DNA"/>
</dbReference>
<evidence type="ECO:0000313" key="2">
    <source>
        <dbReference type="EMBL" id="KAK7387389.1"/>
    </source>
</evidence>
<feature type="signal peptide" evidence="1">
    <location>
        <begin position="1"/>
        <end position="19"/>
    </location>
</feature>
<protein>
    <recommendedName>
        <fullName evidence="4">Secreted protein</fullName>
    </recommendedName>
</protein>
<evidence type="ECO:0008006" key="4">
    <source>
        <dbReference type="Google" id="ProtNLM"/>
    </source>
</evidence>
<organism evidence="2 3">
    <name type="scientific">Psophocarpus tetragonolobus</name>
    <name type="common">Winged bean</name>
    <name type="synonym">Dolichos tetragonolobus</name>
    <dbReference type="NCBI Taxonomy" id="3891"/>
    <lineage>
        <taxon>Eukaryota</taxon>
        <taxon>Viridiplantae</taxon>
        <taxon>Streptophyta</taxon>
        <taxon>Embryophyta</taxon>
        <taxon>Tracheophyta</taxon>
        <taxon>Spermatophyta</taxon>
        <taxon>Magnoliopsida</taxon>
        <taxon>eudicotyledons</taxon>
        <taxon>Gunneridae</taxon>
        <taxon>Pentapetalae</taxon>
        <taxon>rosids</taxon>
        <taxon>fabids</taxon>
        <taxon>Fabales</taxon>
        <taxon>Fabaceae</taxon>
        <taxon>Papilionoideae</taxon>
        <taxon>50 kb inversion clade</taxon>
        <taxon>NPAAA clade</taxon>
        <taxon>indigoferoid/millettioid clade</taxon>
        <taxon>Phaseoleae</taxon>
        <taxon>Psophocarpus</taxon>
    </lineage>
</organism>
<dbReference type="Proteomes" id="UP001386955">
    <property type="component" value="Unassembled WGS sequence"/>
</dbReference>
<accession>A0AAN9XD05</accession>
<reference evidence="2 3" key="1">
    <citation type="submission" date="2024-01" db="EMBL/GenBank/DDBJ databases">
        <title>The genomes of 5 underutilized Papilionoideae crops provide insights into root nodulation and disease resistanc.</title>
        <authorList>
            <person name="Jiang F."/>
        </authorList>
    </citation>
    <scope>NUCLEOTIDE SEQUENCE [LARGE SCALE GENOMIC DNA]</scope>
    <source>
        <strain evidence="2">DUOXIRENSHENG_FW03</strain>
        <tissue evidence="2">Leaves</tissue>
    </source>
</reference>
<name>A0AAN9XD05_PSOTE</name>